<protein>
    <submittedName>
        <fullName evidence="2">Uncharacterized protein</fullName>
    </submittedName>
</protein>
<keyword evidence="3" id="KW-1185">Reference proteome</keyword>
<dbReference type="OrthoDB" id="10499630at2759"/>
<evidence type="ECO:0000313" key="3">
    <source>
        <dbReference type="Proteomes" id="UP000187429"/>
    </source>
</evidence>
<dbReference type="Proteomes" id="UP000187429">
    <property type="component" value="Unassembled WGS sequence"/>
</dbReference>
<organism evidence="2 3">
    <name type="scientific">Smittium culicis</name>
    <dbReference type="NCBI Taxonomy" id="133412"/>
    <lineage>
        <taxon>Eukaryota</taxon>
        <taxon>Fungi</taxon>
        <taxon>Fungi incertae sedis</taxon>
        <taxon>Zoopagomycota</taxon>
        <taxon>Kickxellomycotina</taxon>
        <taxon>Harpellomycetes</taxon>
        <taxon>Harpellales</taxon>
        <taxon>Legeriomycetaceae</taxon>
        <taxon>Smittium</taxon>
    </lineage>
</organism>
<proteinExistence type="predicted"/>
<accession>A0A1R1YQC4</accession>
<dbReference type="AlphaFoldDB" id="A0A1R1YQC4"/>
<evidence type="ECO:0000313" key="2">
    <source>
        <dbReference type="EMBL" id="OMJ29093.1"/>
    </source>
</evidence>
<dbReference type="EMBL" id="LSSM01000377">
    <property type="protein sequence ID" value="OMJ29093.1"/>
    <property type="molecule type" value="Genomic_DNA"/>
</dbReference>
<evidence type="ECO:0000256" key="1">
    <source>
        <dbReference type="SAM" id="MobiDB-lite"/>
    </source>
</evidence>
<comment type="caution">
    <text evidence="2">The sequence shown here is derived from an EMBL/GenBank/DDBJ whole genome shotgun (WGS) entry which is preliminary data.</text>
</comment>
<feature type="region of interest" description="Disordered" evidence="1">
    <location>
        <begin position="152"/>
        <end position="183"/>
    </location>
</feature>
<reference evidence="3" key="1">
    <citation type="submission" date="2017-01" db="EMBL/GenBank/DDBJ databases">
        <authorList>
            <person name="Wang Y."/>
            <person name="White M."/>
            <person name="Kvist S."/>
            <person name="Moncalvo J.-M."/>
        </authorList>
    </citation>
    <scope>NUCLEOTIDE SEQUENCE [LARGE SCALE GENOMIC DNA]</scope>
    <source>
        <strain evidence="3">ID-206-W2</strain>
    </source>
</reference>
<gene>
    <name evidence="2" type="ORF">AYI69_g1407</name>
</gene>
<sequence length="183" mass="20583">MDRLTKTQAPASQDQVKLTEALPSIEEDFFRTPLTEEERKIAVHSCPKTSSMNYTLPPLNDTATMRALLSKITTTVTQTRLDNLHKGLKLPEKPTQLVKSDAKPLMDQEALDALIAKKPAAKRQRIQLFRWRQQSTIPRITDSSNTVKAQSTTAATTTEVNHKTHYRQSNFRGRGRGLGKVSQ</sequence>
<name>A0A1R1YQC4_9FUNG</name>